<sequence>MASSSRAHRMGEPATLFDSFMFDNIGLMPLFGDFVGVDHVDFIGYLILGPEPSLYPLYAMSNNAACRIIHFSAFEPAQSKEVPVFTNSLNPVVQQFGFLPKGTRIGPDNRFYVVYGSVDSNHSTAVVHPARHPIGYYPWSDINFTAFAAMSDAGNTCSSTINPTCLFPCANVMSDDVAEACSSKDDIVTDAYDGAQQVISTDYANAHTSNVAVPAPPTVYSWISYSVNEADSAAISTHTDRKSTRSTKKKAKQPAKPEGGLKRIVRIYNNWKTAIAYLRILLRVAVCVGEIDNPFMLNIDRRDIAIQEVWPRALLRANLSVSDLEVVKSANSSANMSHANVLALVNPSLTEFLYDIKRLALYSIGHPHAGFGLDDVAAGVLLTDMVHNLLQMFIRPKSNMLPISENGFAWFLFQQIAKEIMWHIVFRPSETHGIRLVLADLEPETFKNSNYPPLSTLSLLGASCYSALLQKYSILMKVPVELLTHYPTTAQVFVELRETIAELIDQHDDEGHPEFMANLLRLCDIM</sequence>
<protein>
    <submittedName>
        <fullName evidence="2">Uncharacterized protein</fullName>
    </submittedName>
</protein>
<organism evidence="2 3">
    <name type="scientific">Suillus luteus UH-Slu-Lm8-n1</name>
    <dbReference type="NCBI Taxonomy" id="930992"/>
    <lineage>
        <taxon>Eukaryota</taxon>
        <taxon>Fungi</taxon>
        <taxon>Dikarya</taxon>
        <taxon>Basidiomycota</taxon>
        <taxon>Agaricomycotina</taxon>
        <taxon>Agaricomycetes</taxon>
        <taxon>Agaricomycetidae</taxon>
        <taxon>Boletales</taxon>
        <taxon>Suillineae</taxon>
        <taxon>Suillaceae</taxon>
        <taxon>Suillus</taxon>
    </lineage>
</organism>
<dbReference type="InParanoid" id="A0A0C9ZG96"/>
<feature type="compositionally biased region" description="Basic residues" evidence="1">
    <location>
        <begin position="244"/>
        <end position="253"/>
    </location>
</feature>
<dbReference type="Proteomes" id="UP000054485">
    <property type="component" value="Unassembled WGS sequence"/>
</dbReference>
<proteinExistence type="predicted"/>
<evidence type="ECO:0000256" key="1">
    <source>
        <dbReference type="SAM" id="MobiDB-lite"/>
    </source>
</evidence>
<gene>
    <name evidence="2" type="ORF">CY34DRAFT_16374</name>
</gene>
<accession>A0A0C9ZG96</accession>
<dbReference type="OrthoDB" id="2680531at2759"/>
<evidence type="ECO:0000313" key="3">
    <source>
        <dbReference type="Proteomes" id="UP000054485"/>
    </source>
</evidence>
<reference evidence="2 3" key="1">
    <citation type="submission" date="2014-04" db="EMBL/GenBank/DDBJ databases">
        <authorList>
            <consortium name="DOE Joint Genome Institute"/>
            <person name="Kuo A."/>
            <person name="Ruytinx J."/>
            <person name="Rineau F."/>
            <person name="Colpaert J."/>
            <person name="Kohler A."/>
            <person name="Nagy L.G."/>
            <person name="Floudas D."/>
            <person name="Copeland A."/>
            <person name="Barry K.W."/>
            <person name="Cichocki N."/>
            <person name="Veneault-Fourrey C."/>
            <person name="LaButti K."/>
            <person name="Lindquist E.A."/>
            <person name="Lipzen A."/>
            <person name="Lundell T."/>
            <person name="Morin E."/>
            <person name="Murat C."/>
            <person name="Sun H."/>
            <person name="Tunlid A."/>
            <person name="Henrissat B."/>
            <person name="Grigoriev I.V."/>
            <person name="Hibbett D.S."/>
            <person name="Martin F."/>
            <person name="Nordberg H.P."/>
            <person name="Cantor M.N."/>
            <person name="Hua S.X."/>
        </authorList>
    </citation>
    <scope>NUCLEOTIDE SEQUENCE [LARGE SCALE GENOMIC DNA]</scope>
    <source>
        <strain evidence="2 3">UH-Slu-Lm8-n1</strain>
    </source>
</reference>
<feature type="region of interest" description="Disordered" evidence="1">
    <location>
        <begin position="236"/>
        <end position="257"/>
    </location>
</feature>
<evidence type="ECO:0000313" key="2">
    <source>
        <dbReference type="EMBL" id="KIK36450.1"/>
    </source>
</evidence>
<keyword evidence="3" id="KW-1185">Reference proteome</keyword>
<name>A0A0C9ZG96_9AGAM</name>
<dbReference type="HOGENOM" id="CLU_517930_0_0_1"/>
<dbReference type="EMBL" id="KN835528">
    <property type="protein sequence ID" value="KIK36450.1"/>
    <property type="molecule type" value="Genomic_DNA"/>
</dbReference>
<dbReference type="AlphaFoldDB" id="A0A0C9ZG96"/>
<reference evidence="3" key="2">
    <citation type="submission" date="2015-01" db="EMBL/GenBank/DDBJ databases">
        <title>Evolutionary Origins and Diversification of the Mycorrhizal Mutualists.</title>
        <authorList>
            <consortium name="DOE Joint Genome Institute"/>
            <consortium name="Mycorrhizal Genomics Consortium"/>
            <person name="Kohler A."/>
            <person name="Kuo A."/>
            <person name="Nagy L.G."/>
            <person name="Floudas D."/>
            <person name="Copeland A."/>
            <person name="Barry K.W."/>
            <person name="Cichocki N."/>
            <person name="Veneault-Fourrey C."/>
            <person name="LaButti K."/>
            <person name="Lindquist E.A."/>
            <person name="Lipzen A."/>
            <person name="Lundell T."/>
            <person name="Morin E."/>
            <person name="Murat C."/>
            <person name="Riley R."/>
            <person name="Ohm R."/>
            <person name="Sun H."/>
            <person name="Tunlid A."/>
            <person name="Henrissat B."/>
            <person name="Grigoriev I.V."/>
            <person name="Hibbett D.S."/>
            <person name="Martin F."/>
        </authorList>
    </citation>
    <scope>NUCLEOTIDE SEQUENCE [LARGE SCALE GENOMIC DNA]</scope>
    <source>
        <strain evidence="3">UH-Slu-Lm8-n1</strain>
    </source>
</reference>